<dbReference type="PROSITE" id="PS51186">
    <property type="entry name" value="GNAT"/>
    <property type="match status" value="1"/>
</dbReference>
<protein>
    <submittedName>
        <fullName evidence="2">N-acetylglutamate synthase, GNAT family</fullName>
    </submittedName>
</protein>
<dbReference type="GO" id="GO:0016747">
    <property type="term" value="F:acyltransferase activity, transferring groups other than amino-acyl groups"/>
    <property type="evidence" value="ECO:0007669"/>
    <property type="project" value="InterPro"/>
</dbReference>
<feature type="domain" description="N-acetyltransferase" evidence="1">
    <location>
        <begin position="1"/>
        <end position="138"/>
    </location>
</feature>
<dbReference type="AlphaFoldDB" id="A0A1W1YNS4"/>
<dbReference type="EMBL" id="FWXI01000002">
    <property type="protein sequence ID" value="SMC37845.1"/>
    <property type="molecule type" value="Genomic_DNA"/>
</dbReference>
<accession>A0A1W1YNS4</accession>
<dbReference type="Proteomes" id="UP000192738">
    <property type="component" value="Unassembled WGS sequence"/>
</dbReference>
<dbReference type="InterPro" id="IPR016181">
    <property type="entry name" value="Acyl_CoA_acyltransferase"/>
</dbReference>
<dbReference type="Gene3D" id="3.40.630.30">
    <property type="match status" value="1"/>
</dbReference>
<sequence>MYYKIEFATNNDLDELQSLFLEYGMGLAGDIEEHILLKRDNDLLAGALLTSISDSVFHLSVLAVSHEGRSQGLGTQFMQELLRHPQKYCCDPGELVHGTFQVTTVARGTAINFYKKNGFVPSSFSKLVSPYNMQCNTCEEKEECNPVPMVFYSHPHMSYCSNFN</sequence>
<reference evidence="2 3" key="1">
    <citation type="submission" date="2017-04" db="EMBL/GenBank/DDBJ databases">
        <authorList>
            <person name="Afonso C.L."/>
            <person name="Miller P.J."/>
            <person name="Scott M.A."/>
            <person name="Spackman E."/>
            <person name="Goraichik I."/>
            <person name="Dimitrov K.M."/>
            <person name="Suarez D.L."/>
            <person name="Swayne D.E."/>
        </authorList>
    </citation>
    <scope>NUCLEOTIDE SEQUENCE [LARGE SCALE GENOMIC DNA]</scope>
    <source>
        <strain evidence="2 3">DSM 5090</strain>
    </source>
</reference>
<dbReference type="STRING" id="112901.SAMN04488500_10235"/>
<dbReference type="SUPFAM" id="SSF55729">
    <property type="entry name" value="Acyl-CoA N-acyltransferases (Nat)"/>
    <property type="match status" value="1"/>
</dbReference>
<organism evidence="2 3">
    <name type="scientific">Sporomusa malonica</name>
    <dbReference type="NCBI Taxonomy" id="112901"/>
    <lineage>
        <taxon>Bacteria</taxon>
        <taxon>Bacillati</taxon>
        <taxon>Bacillota</taxon>
        <taxon>Negativicutes</taxon>
        <taxon>Selenomonadales</taxon>
        <taxon>Sporomusaceae</taxon>
        <taxon>Sporomusa</taxon>
    </lineage>
</organism>
<name>A0A1W1YNS4_9FIRM</name>
<keyword evidence="3" id="KW-1185">Reference proteome</keyword>
<gene>
    <name evidence="2" type="ORF">SAMN04488500_10235</name>
</gene>
<proteinExistence type="predicted"/>
<evidence type="ECO:0000259" key="1">
    <source>
        <dbReference type="PROSITE" id="PS51186"/>
    </source>
</evidence>
<dbReference type="Pfam" id="PF13508">
    <property type="entry name" value="Acetyltransf_7"/>
    <property type="match status" value="1"/>
</dbReference>
<dbReference type="InterPro" id="IPR000182">
    <property type="entry name" value="GNAT_dom"/>
</dbReference>
<evidence type="ECO:0000313" key="3">
    <source>
        <dbReference type="Proteomes" id="UP000192738"/>
    </source>
</evidence>
<dbReference type="RefSeq" id="WP_084573955.1">
    <property type="nucleotide sequence ID" value="NZ_CP155572.1"/>
</dbReference>
<evidence type="ECO:0000313" key="2">
    <source>
        <dbReference type="EMBL" id="SMC37845.1"/>
    </source>
</evidence>
<dbReference type="CDD" id="cd04301">
    <property type="entry name" value="NAT_SF"/>
    <property type="match status" value="1"/>
</dbReference>